<organism evidence="2 3">
    <name type="scientific">Candidatus Marsarchaeota G2 archaeon OSP_D</name>
    <dbReference type="NCBI Taxonomy" id="1978157"/>
    <lineage>
        <taxon>Archaea</taxon>
        <taxon>Candidatus Marsarchaeota</taxon>
        <taxon>Candidatus Marsarchaeota group 2</taxon>
    </lineage>
</organism>
<proteinExistence type="predicted"/>
<feature type="transmembrane region" description="Helical" evidence="1">
    <location>
        <begin position="21"/>
        <end position="41"/>
    </location>
</feature>
<name>A0A2R6A977_9ARCH</name>
<evidence type="ECO:0000256" key="1">
    <source>
        <dbReference type="SAM" id="Phobius"/>
    </source>
</evidence>
<gene>
    <name evidence="2" type="ORF">B9Q03_13770</name>
</gene>
<reference evidence="2 3" key="1">
    <citation type="submission" date="2017-04" db="EMBL/GenBank/DDBJ databases">
        <title>Novel microbial lineages endemic to geothermal iron-oxide mats fill important gaps in the evolutionary history of Archaea.</title>
        <authorList>
            <person name="Jay Z.J."/>
            <person name="Beam J.P."/>
            <person name="Dlakic M."/>
            <person name="Rusch D.B."/>
            <person name="Kozubal M.A."/>
            <person name="Inskeep W.P."/>
        </authorList>
    </citation>
    <scope>NUCLEOTIDE SEQUENCE [LARGE SCALE GENOMIC DNA]</scope>
    <source>
        <strain evidence="2">OSP_D</strain>
    </source>
</reference>
<evidence type="ECO:0000313" key="3">
    <source>
        <dbReference type="Proteomes" id="UP000240322"/>
    </source>
</evidence>
<evidence type="ECO:0000313" key="2">
    <source>
        <dbReference type="EMBL" id="PSN82950.1"/>
    </source>
</evidence>
<dbReference type="AlphaFoldDB" id="A0A2R6A977"/>
<accession>A0A2R6A977</accession>
<keyword evidence="1" id="KW-0812">Transmembrane</keyword>
<comment type="caution">
    <text evidence="2">The sequence shown here is derived from an EMBL/GenBank/DDBJ whole genome shotgun (WGS) entry which is preliminary data.</text>
</comment>
<keyword evidence="1" id="KW-1133">Transmembrane helix</keyword>
<dbReference type="EMBL" id="NEXE01000331">
    <property type="protein sequence ID" value="PSN82950.1"/>
    <property type="molecule type" value="Genomic_DNA"/>
</dbReference>
<sequence>MRTLLIHRRLGARRGVSEMMAAMILILITLGVAGAVTAYFLTSNSRNTTSIIQAEKYLAYQAGEIVRVVFYENTSQSTLFLVEDVGNLPIQVSACYQEFAGSVPCTLTTPPPNENPVTVMLPGQLYALTVNTPNPLGVVIETQQNVLIQLTEDYAPSSGTPEYAFGTQSYQGQSYLGMTVVAFPISQLNNNYVNCGSPYDTQGYTAVAYVYFQNPHPTVSIVTDDGMEVFYAVAGSNSWNSVFNGAAWHGQGATEYQQTLNVEPNKEYEIVVQWFNECGPGMSALQITNSQLASSFSVTAWLWTSSSYPSYSSVAANPPAVPQGATVEANGAW</sequence>
<protein>
    <submittedName>
        <fullName evidence="2">Uncharacterized protein</fullName>
    </submittedName>
</protein>
<keyword evidence="1" id="KW-0472">Membrane</keyword>
<dbReference type="Proteomes" id="UP000240322">
    <property type="component" value="Unassembled WGS sequence"/>
</dbReference>